<comment type="caution">
    <text evidence="2">The sequence shown here is derived from an EMBL/GenBank/DDBJ whole genome shotgun (WGS) entry which is preliminary data.</text>
</comment>
<proteinExistence type="predicted"/>
<feature type="transmembrane region" description="Helical" evidence="1">
    <location>
        <begin position="15"/>
        <end position="34"/>
    </location>
</feature>
<keyword evidence="1" id="KW-0472">Membrane</keyword>
<keyword evidence="1" id="KW-0812">Transmembrane</keyword>
<dbReference type="EMBL" id="CAWUPB010000994">
    <property type="protein sequence ID" value="CAK7335686.1"/>
    <property type="molecule type" value="Genomic_DNA"/>
</dbReference>
<evidence type="ECO:0000313" key="2">
    <source>
        <dbReference type="EMBL" id="CAK7335686.1"/>
    </source>
</evidence>
<evidence type="ECO:0000313" key="3">
    <source>
        <dbReference type="Proteomes" id="UP001314170"/>
    </source>
</evidence>
<gene>
    <name evidence="2" type="ORF">DCAF_LOCUS10686</name>
</gene>
<evidence type="ECO:0000256" key="1">
    <source>
        <dbReference type="SAM" id="Phobius"/>
    </source>
</evidence>
<sequence length="314" mass="35443">MHNLTKGFACNDLSVEWPIVLGLMISKVVMFSGMRNLEWSEKLRVSCGLLRLAWWCVFKKVEVELDFSAIVKVFEWSFYEWRCVISGAASQTVKTSTPQKMIPKPLRTLATGSAVILGGVLALNITSSIAVSVLRFATDLKLRRVAMPCGVCRGKGFYLCKLCKGNASINWSPLHDPIAINPCLCPTCDGNSFHYVVYYAFLRLLLMTYYLLQGTTLSELPREGLQMIFQMLKTKFFVITARWASRCIQILIVYIGAEDKNARVQNDCLLWWMPGPIDFWNDVIKEMAMSIRNTAPMEVVDDDSFPACGCNQGR</sequence>
<dbReference type="AlphaFoldDB" id="A0AAV1RFZ0"/>
<protein>
    <submittedName>
        <fullName evidence="2">Uncharacterized protein</fullName>
    </submittedName>
</protein>
<organism evidence="2 3">
    <name type="scientific">Dovyalis caffra</name>
    <dbReference type="NCBI Taxonomy" id="77055"/>
    <lineage>
        <taxon>Eukaryota</taxon>
        <taxon>Viridiplantae</taxon>
        <taxon>Streptophyta</taxon>
        <taxon>Embryophyta</taxon>
        <taxon>Tracheophyta</taxon>
        <taxon>Spermatophyta</taxon>
        <taxon>Magnoliopsida</taxon>
        <taxon>eudicotyledons</taxon>
        <taxon>Gunneridae</taxon>
        <taxon>Pentapetalae</taxon>
        <taxon>rosids</taxon>
        <taxon>fabids</taxon>
        <taxon>Malpighiales</taxon>
        <taxon>Salicaceae</taxon>
        <taxon>Flacourtieae</taxon>
        <taxon>Dovyalis</taxon>
    </lineage>
</organism>
<dbReference type="Proteomes" id="UP001314170">
    <property type="component" value="Unassembled WGS sequence"/>
</dbReference>
<feature type="transmembrane region" description="Helical" evidence="1">
    <location>
        <begin position="109"/>
        <end position="134"/>
    </location>
</feature>
<reference evidence="2 3" key="1">
    <citation type="submission" date="2024-01" db="EMBL/GenBank/DDBJ databases">
        <authorList>
            <person name="Waweru B."/>
        </authorList>
    </citation>
    <scope>NUCLEOTIDE SEQUENCE [LARGE SCALE GENOMIC DNA]</scope>
</reference>
<keyword evidence="3" id="KW-1185">Reference proteome</keyword>
<name>A0AAV1RFZ0_9ROSI</name>
<accession>A0AAV1RFZ0</accession>
<keyword evidence="1" id="KW-1133">Transmembrane helix</keyword>
<feature type="transmembrane region" description="Helical" evidence="1">
    <location>
        <begin position="196"/>
        <end position="212"/>
    </location>
</feature>